<dbReference type="InterPro" id="IPR041489">
    <property type="entry name" value="PDZ_6"/>
</dbReference>
<dbReference type="OrthoDB" id="9812068at2"/>
<dbReference type="PROSITE" id="PS50106">
    <property type="entry name" value="PDZ"/>
    <property type="match status" value="1"/>
</dbReference>
<evidence type="ECO:0000256" key="1">
    <source>
        <dbReference type="ARBA" id="ARBA00009179"/>
    </source>
</evidence>
<evidence type="ECO:0000313" key="8">
    <source>
        <dbReference type="EMBL" id="CRF35540.1"/>
    </source>
</evidence>
<dbReference type="InterPro" id="IPR005151">
    <property type="entry name" value="Tail-specific_protease"/>
</dbReference>
<dbReference type="CDD" id="cd07560">
    <property type="entry name" value="Peptidase_S41_CPP"/>
    <property type="match status" value="1"/>
</dbReference>
<dbReference type="SMART" id="SM00245">
    <property type="entry name" value="TSPc"/>
    <property type="match status" value="1"/>
</dbReference>
<dbReference type="InterPro" id="IPR029045">
    <property type="entry name" value="ClpP/crotonase-like_dom_sf"/>
</dbReference>
<evidence type="ECO:0000256" key="3">
    <source>
        <dbReference type="ARBA" id="ARBA00022801"/>
    </source>
</evidence>
<keyword evidence="3 5" id="KW-0378">Hydrolase</keyword>
<dbReference type="Gene3D" id="3.90.226.10">
    <property type="entry name" value="2-enoyl-CoA Hydratase, Chain A, domain 1"/>
    <property type="match status" value="1"/>
</dbReference>
<dbReference type="Gene3D" id="3.30.750.44">
    <property type="match status" value="1"/>
</dbReference>
<evidence type="ECO:0000259" key="7">
    <source>
        <dbReference type="PROSITE" id="PS50106"/>
    </source>
</evidence>
<proteinExistence type="inferred from homology"/>
<feature type="domain" description="PDZ" evidence="7">
    <location>
        <begin position="98"/>
        <end position="167"/>
    </location>
</feature>
<feature type="region of interest" description="Disordered" evidence="6">
    <location>
        <begin position="465"/>
        <end position="489"/>
    </location>
</feature>
<dbReference type="EMBL" id="CVLB01000003">
    <property type="protein sequence ID" value="CRF35540.1"/>
    <property type="molecule type" value="Genomic_DNA"/>
</dbReference>
<evidence type="ECO:0000313" key="9">
    <source>
        <dbReference type="Proteomes" id="UP000043763"/>
    </source>
</evidence>
<dbReference type="InterPro" id="IPR004447">
    <property type="entry name" value="Peptidase_S41A"/>
</dbReference>
<reference evidence="9" key="1">
    <citation type="submission" date="2015-04" db="EMBL/GenBank/DDBJ databases">
        <authorList>
            <person name="Mushtaq Mamoona"/>
        </authorList>
    </citation>
    <scope>NUCLEOTIDE SEQUENCE [LARGE SCALE GENOMIC DNA]</scope>
    <source>
        <strain evidence="9">AN4859/03</strain>
    </source>
</reference>
<gene>
    <name evidence="8" type="ORF">BRSU_2723</name>
</gene>
<dbReference type="Gene3D" id="2.30.42.10">
    <property type="match status" value="1"/>
</dbReference>
<dbReference type="GO" id="GO:0030288">
    <property type="term" value="C:outer membrane-bounded periplasmic space"/>
    <property type="evidence" value="ECO:0007669"/>
    <property type="project" value="TreeGrafter"/>
</dbReference>
<dbReference type="GO" id="GO:0007165">
    <property type="term" value="P:signal transduction"/>
    <property type="evidence" value="ECO:0007669"/>
    <property type="project" value="TreeGrafter"/>
</dbReference>
<dbReference type="Pfam" id="PF03572">
    <property type="entry name" value="Peptidase_S41"/>
    <property type="match status" value="1"/>
</dbReference>
<accession>A0A0G4KAT6</accession>
<dbReference type="GO" id="GO:0006508">
    <property type="term" value="P:proteolysis"/>
    <property type="evidence" value="ECO:0007669"/>
    <property type="project" value="UniProtKB-KW"/>
</dbReference>
<dbReference type="InterPro" id="IPR055210">
    <property type="entry name" value="CtpA/B_N"/>
</dbReference>
<evidence type="ECO:0000256" key="2">
    <source>
        <dbReference type="ARBA" id="ARBA00022670"/>
    </source>
</evidence>
<protein>
    <submittedName>
        <fullName evidence="8">Carboxyl-terminal protease</fullName>
    </submittedName>
</protein>
<dbReference type="GO" id="GO:0008236">
    <property type="term" value="F:serine-type peptidase activity"/>
    <property type="evidence" value="ECO:0007669"/>
    <property type="project" value="UniProtKB-KW"/>
</dbReference>
<dbReference type="PANTHER" id="PTHR32060">
    <property type="entry name" value="TAIL-SPECIFIC PROTEASE"/>
    <property type="match status" value="1"/>
</dbReference>
<dbReference type="AlphaFoldDB" id="A0A0G4KAT6"/>
<dbReference type="PANTHER" id="PTHR32060:SF30">
    <property type="entry name" value="CARBOXY-TERMINAL PROCESSING PROTEASE CTPA"/>
    <property type="match status" value="1"/>
</dbReference>
<dbReference type="SUPFAM" id="SSF50156">
    <property type="entry name" value="PDZ domain-like"/>
    <property type="match status" value="1"/>
</dbReference>
<dbReference type="CDD" id="cd06782">
    <property type="entry name" value="cpPDZ_CPP-like"/>
    <property type="match status" value="1"/>
</dbReference>
<keyword evidence="9" id="KW-1185">Reference proteome</keyword>
<feature type="compositionally biased region" description="Basic and acidic residues" evidence="6">
    <location>
        <begin position="471"/>
        <end position="489"/>
    </location>
</feature>
<comment type="similarity">
    <text evidence="1 5">Belongs to the peptidase S41A family.</text>
</comment>
<evidence type="ECO:0000256" key="6">
    <source>
        <dbReference type="SAM" id="MobiDB-lite"/>
    </source>
</evidence>
<keyword evidence="4 5" id="KW-0720">Serine protease</keyword>
<dbReference type="Pfam" id="PF22694">
    <property type="entry name" value="CtpB_N-like"/>
    <property type="match status" value="1"/>
</dbReference>
<dbReference type="SMART" id="SM00228">
    <property type="entry name" value="PDZ"/>
    <property type="match status" value="1"/>
</dbReference>
<evidence type="ECO:0000256" key="4">
    <source>
        <dbReference type="ARBA" id="ARBA00022825"/>
    </source>
</evidence>
<dbReference type="Proteomes" id="UP000043763">
    <property type="component" value="Unassembled WGS sequence"/>
</dbReference>
<name>A0A0G4KAT6_9SPIR</name>
<dbReference type="Pfam" id="PF17820">
    <property type="entry name" value="PDZ_6"/>
    <property type="match status" value="1"/>
</dbReference>
<dbReference type="GO" id="GO:0004175">
    <property type="term" value="F:endopeptidase activity"/>
    <property type="evidence" value="ECO:0007669"/>
    <property type="project" value="TreeGrafter"/>
</dbReference>
<keyword evidence="2 5" id="KW-0645">Protease</keyword>
<dbReference type="InterPro" id="IPR036034">
    <property type="entry name" value="PDZ_sf"/>
</dbReference>
<dbReference type="SUPFAM" id="SSF52096">
    <property type="entry name" value="ClpP/crotonase"/>
    <property type="match status" value="1"/>
</dbReference>
<dbReference type="RefSeq" id="WP_048596086.1">
    <property type="nucleotide sequence ID" value="NZ_CVLB01000003.1"/>
</dbReference>
<dbReference type="NCBIfam" id="TIGR00225">
    <property type="entry name" value="prc"/>
    <property type="match status" value="1"/>
</dbReference>
<dbReference type="FunFam" id="2.30.42.10:FF:000063">
    <property type="entry name" value="Peptidase, S41 family"/>
    <property type="match status" value="1"/>
</dbReference>
<organism evidence="8 9">
    <name type="scientific">Brachyspira suanatina</name>
    <dbReference type="NCBI Taxonomy" id="381802"/>
    <lineage>
        <taxon>Bacteria</taxon>
        <taxon>Pseudomonadati</taxon>
        <taxon>Spirochaetota</taxon>
        <taxon>Spirochaetia</taxon>
        <taxon>Brachyspirales</taxon>
        <taxon>Brachyspiraceae</taxon>
        <taxon>Brachyspira</taxon>
    </lineage>
</organism>
<dbReference type="InterPro" id="IPR001478">
    <property type="entry name" value="PDZ"/>
</dbReference>
<sequence>MMKNKERLLWIFLLIFVVAISFFNFKSPSLAIAQQGNAQSDNDFYYYSRLFQKVFATLQQNFVDTNSVTTKKLMYGAIKGMLEATEDPFTFLLDEELNTALNTEMSGKYGGVGLSISKNADKGLMVVSPIEDGPGEKAGILSGDIITEIDGKSTKDMSVDNAANIMRGKEGSKVTLTIVREGVAEPIKYPLTRAIIEIKSVKYKMVDNNIGYIRITTFGDDTARDLENALIDLKKQGMKKLILDLRNNPGGRLDTAINIVEEFLSEGKIVYTRGRSRNENQDYYASKKGDEWLEGDTLVLVNQYSASASEILSGALQDSGRAKLLGETTFGKFSVQYVLPLDARDNTSFKFTVAHYYTPNGRRLHGKGLTPDFVVVEPKLTSTDITALTELRKGGQISAYAKKYPNESSDATALPAFKEELRNQNIMPSDYLLERLIYNERNLDNYKEIYDLRYDKQLKAAIEYLQTGKEPPQDKEEPRENWSNEKEEN</sequence>
<evidence type="ECO:0000256" key="5">
    <source>
        <dbReference type="RuleBase" id="RU004404"/>
    </source>
</evidence>